<dbReference type="InterPro" id="IPR036249">
    <property type="entry name" value="Thioredoxin-like_sf"/>
</dbReference>
<name>A1HQT4_9FIRM</name>
<proteinExistence type="predicted"/>
<feature type="active site" description="Nucleophile" evidence="1">
    <location>
        <position position="10"/>
    </location>
</feature>
<keyword evidence="2" id="KW-0676">Redox-active center</keyword>
<dbReference type="PANTHER" id="PTHR36450">
    <property type="entry name" value="THIOREDOXIN"/>
    <property type="match status" value="1"/>
</dbReference>
<gene>
    <name evidence="4" type="ORF">TcarDRAFT_1066</name>
</gene>
<reference evidence="4 5" key="2">
    <citation type="submission" date="2007-01" db="EMBL/GenBank/DDBJ databases">
        <title>Sequencing of the draft genome and assembly of Thermosinus carboxydivorans Nor1.</title>
        <authorList>
            <consortium name="US DOE Joint Genome Institute (JGI-PGF)"/>
            <person name="Copeland A."/>
            <person name="Lucas S."/>
            <person name="Lapidus A."/>
            <person name="Barry K."/>
            <person name="Glavina del Rio T."/>
            <person name="Dalin E."/>
            <person name="Tice H."/>
            <person name="Bruce D."/>
            <person name="Pitluck S."/>
            <person name="Richardson P."/>
        </authorList>
    </citation>
    <scope>NUCLEOTIDE SEQUENCE [LARGE SCALE GENOMIC DNA]</scope>
    <source>
        <strain evidence="4 5">Nor1</strain>
    </source>
</reference>
<dbReference type="Gene3D" id="3.40.30.10">
    <property type="entry name" value="Glutaredoxin"/>
    <property type="match status" value="1"/>
</dbReference>
<comment type="caution">
    <text evidence="4">The sequence shown here is derived from an EMBL/GenBank/DDBJ whole genome shotgun (WGS) entry which is preliminary data.</text>
</comment>
<dbReference type="eggNOG" id="COG0526">
    <property type="taxonomic scope" value="Bacteria"/>
</dbReference>
<feature type="disulfide bond" description="Redox-active" evidence="2">
    <location>
        <begin position="10"/>
        <end position="13"/>
    </location>
</feature>
<evidence type="ECO:0000313" key="5">
    <source>
        <dbReference type="Proteomes" id="UP000005139"/>
    </source>
</evidence>
<dbReference type="NCBIfam" id="TIGR00412">
    <property type="entry name" value="redox_disulf_2"/>
    <property type="match status" value="1"/>
</dbReference>
<evidence type="ECO:0000259" key="3">
    <source>
        <dbReference type="Pfam" id="PF13192"/>
    </source>
</evidence>
<dbReference type="AlphaFoldDB" id="A1HQT4"/>
<dbReference type="OrthoDB" id="9800630at2"/>
<accession>A1HQT4</accession>
<protein>
    <submittedName>
        <fullName evidence="4">Redox-active disulfide protein 2</fullName>
    </submittedName>
</protein>
<dbReference type="InterPro" id="IPR012336">
    <property type="entry name" value="Thioredoxin-like_fold"/>
</dbReference>
<dbReference type="RefSeq" id="WP_007289373.1">
    <property type="nucleotide sequence ID" value="NZ_AAWL01000008.1"/>
</dbReference>
<dbReference type="PANTHER" id="PTHR36450:SF1">
    <property type="entry name" value="THIOREDOXIN"/>
    <property type="match status" value="1"/>
</dbReference>
<dbReference type="SUPFAM" id="SSF52833">
    <property type="entry name" value="Thioredoxin-like"/>
    <property type="match status" value="1"/>
</dbReference>
<feature type="domain" description="Thioredoxin-like fold" evidence="3">
    <location>
        <begin position="1"/>
        <end position="76"/>
    </location>
</feature>
<dbReference type="EMBL" id="AAWL01000008">
    <property type="protein sequence ID" value="EAX47644.1"/>
    <property type="molecule type" value="Genomic_DNA"/>
</dbReference>
<dbReference type="PIRSF" id="PIRSF037031">
    <property type="entry name" value="Redox_disulphide_2"/>
    <property type="match status" value="1"/>
</dbReference>
<evidence type="ECO:0000256" key="2">
    <source>
        <dbReference type="PIRSR" id="PIRSR037031-51"/>
    </source>
</evidence>
<sequence length="76" mass="8040">MKIEILGTGCAKCTNLFENAQKAVDMLGLDATVTKVTDIKAIMSYGVMMTPALVVDGVVKVAGKLLSPEEIAKLLK</sequence>
<dbReference type="Proteomes" id="UP000005139">
    <property type="component" value="Unassembled WGS sequence"/>
</dbReference>
<reference evidence="4 5" key="1">
    <citation type="submission" date="2007-01" db="EMBL/GenBank/DDBJ databases">
        <title>Annotation of the draft genome assembly of Thermosinus carboxydivorans Nor1.</title>
        <authorList>
            <consortium name="US DOE Joint Genome Institute (JGI-ORNL)"/>
            <person name="Larimer F."/>
            <person name="Land M."/>
            <person name="Hauser L."/>
        </authorList>
    </citation>
    <scope>NUCLEOTIDE SEQUENCE [LARGE SCALE GENOMIC DNA]</scope>
    <source>
        <strain evidence="4 5">Nor1</strain>
    </source>
</reference>
<organism evidence="4 5">
    <name type="scientific">Thermosinus carboxydivorans Nor1</name>
    <dbReference type="NCBI Taxonomy" id="401526"/>
    <lineage>
        <taxon>Bacteria</taxon>
        <taxon>Bacillati</taxon>
        <taxon>Bacillota</taxon>
        <taxon>Negativicutes</taxon>
        <taxon>Selenomonadales</taxon>
        <taxon>Sporomusaceae</taxon>
        <taxon>Thermosinus</taxon>
    </lineage>
</organism>
<evidence type="ECO:0000256" key="1">
    <source>
        <dbReference type="PIRSR" id="PIRSR037031-50"/>
    </source>
</evidence>
<keyword evidence="2" id="KW-1015">Disulfide bond</keyword>
<keyword evidence="5" id="KW-1185">Reference proteome</keyword>
<evidence type="ECO:0000313" key="4">
    <source>
        <dbReference type="EMBL" id="EAX47644.1"/>
    </source>
</evidence>
<dbReference type="InterPro" id="IPR005243">
    <property type="entry name" value="THIRX-like_proc"/>
</dbReference>
<feature type="active site" description="Nucleophile" evidence="1">
    <location>
        <position position="13"/>
    </location>
</feature>
<dbReference type="Pfam" id="PF13192">
    <property type="entry name" value="Thioredoxin_3"/>
    <property type="match status" value="1"/>
</dbReference>